<dbReference type="GO" id="GO:0005524">
    <property type="term" value="F:ATP binding"/>
    <property type="evidence" value="ECO:0007669"/>
    <property type="project" value="InterPro"/>
</dbReference>
<reference evidence="2 3" key="1">
    <citation type="submission" date="2008-09" db="EMBL/GenBank/DDBJ databases">
        <authorList>
            <person name="Fulton L."/>
            <person name="Clifton S."/>
            <person name="Fulton B."/>
            <person name="Xu J."/>
            <person name="Minx P."/>
            <person name="Pepin K.H."/>
            <person name="Johnson M."/>
            <person name="Thiruvilangam P."/>
            <person name="Bhonagiri V."/>
            <person name="Nash W.E."/>
            <person name="Mardis E.R."/>
            <person name="Wilson R.K."/>
        </authorList>
    </citation>
    <scope>NUCLEOTIDE SEQUENCE [LARGE SCALE GENOMIC DNA]</scope>
    <source>
        <strain evidence="2 3">DSM 7454</strain>
    </source>
</reference>
<evidence type="ECO:0000259" key="1">
    <source>
        <dbReference type="Pfam" id="PF13304"/>
    </source>
</evidence>
<dbReference type="PANTHER" id="PTHR40396">
    <property type="entry name" value="ATPASE-LIKE PROTEIN"/>
    <property type="match status" value="1"/>
</dbReference>
<reference evidence="2 3" key="2">
    <citation type="submission" date="2008-10" db="EMBL/GenBank/DDBJ databases">
        <title>Draft genome sequence of Anaerococcus hydrogenalis (DSM 7454).</title>
        <authorList>
            <person name="Sudarsanam P."/>
            <person name="Ley R."/>
            <person name="Guruge J."/>
            <person name="Turnbaugh P.J."/>
            <person name="Mahowald M."/>
            <person name="Liep D."/>
            <person name="Gordon J."/>
        </authorList>
    </citation>
    <scope>NUCLEOTIDE SEQUENCE [LARGE SCALE GENOMIC DNA]</scope>
    <source>
        <strain evidence="2 3">DSM 7454</strain>
    </source>
</reference>
<comment type="caution">
    <text evidence="2">The sequence shown here is derived from an EMBL/GenBank/DDBJ whole genome shotgun (WGS) entry which is preliminary data.</text>
</comment>
<dbReference type="GO" id="GO:0016887">
    <property type="term" value="F:ATP hydrolysis activity"/>
    <property type="evidence" value="ECO:0007669"/>
    <property type="project" value="InterPro"/>
</dbReference>
<dbReference type="AlphaFoldDB" id="B6WA01"/>
<feature type="domain" description="ATPase AAA-type core" evidence="1">
    <location>
        <begin position="52"/>
        <end position="335"/>
    </location>
</feature>
<dbReference type="SUPFAM" id="SSF52540">
    <property type="entry name" value="P-loop containing nucleoside triphosphate hydrolases"/>
    <property type="match status" value="1"/>
</dbReference>
<protein>
    <recommendedName>
        <fullName evidence="1">ATPase AAA-type core domain-containing protein</fullName>
    </recommendedName>
</protein>
<sequence>MILEFSVSGFLSFKNEQTVYFTPFKGSRITNTKYNDNFHTHRKCRPMKSLLLFGDNASGKTNWFYALEKMKSIIKNGLGEIDKDIFNKHSNEISFGISLLDDNEDIYKYYISFNKDGYIVKEKLVKNDNEIYTFFNNKLRVNDLPTDKKEIEVLEKLFSKSSSNTLLLKLKDILDVPIDSFFKSIDNIKVVAESFVNKEMKWFPVDLFSEEVKNEIEKLKNIVISILQSLDNTIIDFKFDERIIDDKKGRGFEMILIRKNKDQFNLLSESLGIKKIIGLLPNILKMYDGKSIFIDELDSSIGSKALINLFNSFINSENNTTGQIIISTHNLTLLNLDMFKSSQMYFVYKNSDLSTVLHSLEEYDFRSGKKGINELYMKGSFDTNE</sequence>
<dbReference type="eggNOG" id="COG1106">
    <property type="taxonomic scope" value="Bacteria"/>
</dbReference>
<name>B6WA01_9FIRM</name>
<dbReference type="EMBL" id="ABXA01000036">
    <property type="protein sequence ID" value="EEB35761.1"/>
    <property type="molecule type" value="Genomic_DNA"/>
</dbReference>
<dbReference type="InterPro" id="IPR003959">
    <property type="entry name" value="ATPase_AAA_core"/>
</dbReference>
<dbReference type="PANTHER" id="PTHR40396:SF1">
    <property type="entry name" value="ATPASE AAA-TYPE CORE DOMAIN-CONTAINING PROTEIN"/>
    <property type="match status" value="1"/>
</dbReference>
<organism evidence="2 3">
    <name type="scientific">Anaerococcus hydrogenalis DSM 7454</name>
    <dbReference type="NCBI Taxonomy" id="561177"/>
    <lineage>
        <taxon>Bacteria</taxon>
        <taxon>Bacillati</taxon>
        <taxon>Bacillota</taxon>
        <taxon>Tissierellia</taxon>
        <taxon>Tissierellales</taxon>
        <taxon>Peptoniphilaceae</taxon>
        <taxon>Anaerococcus</taxon>
    </lineage>
</organism>
<dbReference type="Proteomes" id="UP000005451">
    <property type="component" value="Unassembled WGS sequence"/>
</dbReference>
<evidence type="ECO:0000313" key="3">
    <source>
        <dbReference type="Proteomes" id="UP000005451"/>
    </source>
</evidence>
<accession>B6WA01</accession>
<dbReference type="RefSeq" id="WP_004814637.1">
    <property type="nucleotide sequence ID" value="NZ_ABXA01000036.1"/>
</dbReference>
<gene>
    <name evidence="2" type="ORF">ANHYDRO_01427</name>
</gene>
<dbReference type="Pfam" id="PF13304">
    <property type="entry name" value="AAA_21"/>
    <property type="match status" value="1"/>
</dbReference>
<dbReference type="InterPro" id="IPR027417">
    <property type="entry name" value="P-loop_NTPase"/>
</dbReference>
<proteinExistence type="predicted"/>
<dbReference type="STRING" id="561177.ANHYDRO_01427"/>
<evidence type="ECO:0000313" key="2">
    <source>
        <dbReference type="EMBL" id="EEB35761.1"/>
    </source>
</evidence>